<feature type="transmembrane region" description="Helical" evidence="4">
    <location>
        <begin position="112"/>
        <end position="131"/>
    </location>
</feature>
<dbReference type="InterPro" id="IPR016032">
    <property type="entry name" value="Sig_transdc_resp-reg_C-effctor"/>
</dbReference>
<accession>A0ABT4VS43</accession>
<reference evidence="6" key="1">
    <citation type="submission" date="2022-11" db="EMBL/GenBank/DDBJ databases">
        <title>Hoeflea poritis sp. nov., isolated from scleractinian coral Porites lutea.</title>
        <authorList>
            <person name="Zhang G."/>
            <person name="Wei Q."/>
            <person name="Cai L."/>
        </authorList>
    </citation>
    <scope>NUCLEOTIDE SEQUENCE</scope>
    <source>
        <strain evidence="6">E7-10</strain>
    </source>
</reference>
<dbReference type="Pfam" id="PF00486">
    <property type="entry name" value="Trans_reg_C"/>
    <property type="match status" value="1"/>
</dbReference>
<dbReference type="Gene3D" id="3.40.50.10070">
    <property type="entry name" value="TolB, N-terminal domain"/>
    <property type="match status" value="1"/>
</dbReference>
<dbReference type="EMBL" id="JAPJZH010000010">
    <property type="protein sequence ID" value="MDA4847020.1"/>
    <property type="molecule type" value="Genomic_DNA"/>
</dbReference>
<dbReference type="CDD" id="cd00383">
    <property type="entry name" value="trans_reg_C"/>
    <property type="match status" value="1"/>
</dbReference>
<dbReference type="InterPro" id="IPR036388">
    <property type="entry name" value="WH-like_DNA-bd_sf"/>
</dbReference>
<evidence type="ECO:0000256" key="1">
    <source>
        <dbReference type="ARBA" id="ARBA00023125"/>
    </source>
</evidence>
<dbReference type="Gene3D" id="1.25.40.10">
    <property type="entry name" value="Tetratricopeptide repeat domain"/>
    <property type="match status" value="1"/>
</dbReference>
<dbReference type="SMART" id="SM00028">
    <property type="entry name" value="TPR"/>
    <property type="match status" value="1"/>
</dbReference>
<dbReference type="SUPFAM" id="SSF48452">
    <property type="entry name" value="TPR-like"/>
    <property type="match status" value="1"/>
</dbReference>
<gene>
    <name evidence="6" type="ORF">OOZ53_16795</name>
</gene>
<name>A0ABT4VS43_9HYPH</name>
<dbReference type="Gene3D" id="1.10.10.10">
    <property type="entry name" value="Winged helix-like DNA-binding domain superfamily/Winged helix DNA-binding domain"/>
    <property type="match status" value="1"/>
</dbReference>
<keyword evidence="4" id="KW-0812">Transmembrane</keyword>
<dbReference type="Proteomes" id="UP001148313">
    <property type="component" value="Unassembled WGS sequence"/>
</dbReference>
<feature type="domain" description="OmpR/PhoB-type" evidence="5">
    <location>
        <begin position="3"/>
        <end position="100"/>
    </location>
</feature>
<dbReference type="PANTHER" id="PTHR12558">
    <property type="entry name" value="CELL DIVISION CYCLE 16,23,27"/>
    <property type="match status" value="1"/>
</dbReference>
<dbReference type="InterPro" id="IPR001867">
    <property type="entry name" value="OmpR/PhoB-type_DNA-bd"/>
</dbReference>
<evidence type="ECO:0000259" key="5">
    <source>
        <dbReference type="PROSITE" id="PS51755"/>
    </source>
</evidence>
<dbReference type="SMART" id="SM00862">
    <property type="entry name" value="Trans_reg_C"/>
    <property type="match status" value="1"/>
</dbReference>
<dbReference type="InterPro" id="IPR019734">
    <property type="entry name" value="TPR_rpt"/>
</dbReference>
<feature type="DNA-binding region" description="OmpR/PhoB-type" evidence="3">
    <location>
        <begin position="3"/>
        <end position="100"/>
    </location>
</feature>
<organism evidence="6 7">
    <name type="scientific">Hoeflea poritis</name>
    <dbReference type="NCBI Taxonomy" id="2993659"/>
    <lineage>
        <taxon>Bacteria</taxon>
        <taxon>Pseudomonadati</taxon>
        <taxon>Pseudomonadota</taxon>
        <taxon>Alphaproteobacteria</taxon>
        <taxon>Hyphomicrobiales</taxon>
        <taxon>Rhizobiaceae</taxon>
        <taxon>Hoeflea</taxon>
    </lineage>
</organism>
<feature type="repeat" description="TPR" evidence="2">
    <location>
        <begin position="365"/>
        <end position="398"/>
    </location>
</feature>
<dbReference type="InterPro" id="IPR011990">
    <property type="entry name" value="TPR-like_helical_dom_sf"/>
</dbReference>
<dbReference type="SUPFAM" id="SSF46894">
    <property type="entry name" value="C-terminal effector domain of the bipartite response regulators"/>
    <property type="match status" value="1"/>
</dbReference>
<dbReference type="Pfam" id="PF13432">
    <property type="entry name" value="TPR_16"/>
    <property type="match status" value="1"/>
</dbReference>
<comment type="caution">
    <text evidence="6">The sequence shown here is derived from an EMBL/GenBank/DDBJ whole genome shotgun (WGS) entry which is preliminary data.</text>
</comment>
<dbReference type="PROSITE" id="PS51755">
    <property type="entry name" value="OMPR_PHOB"/>
    <property type="match status" value="1"/>
</dbReference>
<dbReference type="PANTHER" id="PTHR12558:SF13">
    <property type="entry name" value="CELL DIVISION CYCLE PROTEIN 27 HOMOLOG"/>
    <property type="match status" value="1"/>
</dbReference>
<keyword evidence="4" id="KW-0472">Membrane</keyword>
<evidence type="ECO:0000256" key="2">
    <source>
        <dbReference type="PROSITE-ProRule" id="PRU00339"/>
    </source>
</evidence>
<sequence length="531" mass="58749">MKSSEIQIGTATLDVSRRTLLDQDGNPVELRHRSMSVLIFLATRPGTDMSRQEIIEAVWPQTTVSEDSLTQCIADIRRALGDGDKRLVVTVPQVGYRLMAEKPAVRSAPRRAILAGVVLVLVATLGVLGFMNFSRMAGEPQTAAVAVLPLDDLSVSAHRGHLSDALSEGIIAELAKFPHFKVIARNSSFQFRDRPTDVRRIGRILGADYVVEGSQQYDGEKLRVTIQLIEAATGTHVSSDTIEQDLDDLFKVQDRIVRHVASTVGGTVLTDYPAKRSPKEVDSLLRSLKARRLMSNATRENWEKASALERTSMLEDPGSPWGYIGTSIMLVNGSFQGWIDRPKDAVLKQAAELAQKALSIAPENYMAHYAIARVLTSRKEYAESILHFERAIELNPSDSVVLIGMSLPLLFAGHNERAIDVLLQARSVDPLHGDWLLWQLGWAYWQNEECDEGLETMLSMALPPNASYTMLAALYACTGQTGKAEEAMKVFLKERPGYSIEDEIKLNPANWQPEGTLQRWLTDMRAAGMPG</sequence>
<evidence type="ECO:0000256" key="3">
    <source>
        <dbReference type="PROSITE-ProRule" id="PRU01091"/>
    </source>
</evidence>
<keyword evidence="7" id="KW-1185">Reference proteome</keyword>
<protein>
    <submittedName>
        <fullName evidence="6">Winged helix-turn-helix domain-containing protein</fullName>
    </submittedName>
</protein>
<dbReference type="RefSeq" id="WP_271090818.1">
    <property type="nucleotide sequence ID" value="NZ_JAPJZH010000010.1"/>
</dbReference>
<keyword evidence="4" id="KW-1133">Transmembrane helix</keyword>
<keyword evidence="1 3" id="KW-0238">DNA-binding</keyword>
<evidence type="ECO:0000313" key="6">
    <source>
        <dbReference type="EMBL" id="MDA4847020.1"/>
    </source>
</evidence>
<proteinExistence type="predicted"/>
<evidence type="ECO:0000256" key="4">
    <source>
        <dbReference type="SAM" id="Phobius"/>
    </source>
</evidence>
<keyword evidence="2" id="KW-0802">TPR repeat</keyword>
<dbReference type="PROSITE" id="PS50005">
    <property type="entry name" value="TPR"/>
    <property type="match status" value="1"/>
</dbReference>
<evidence type="ECO:0000313" key="7">
    <source>
        <dbReference type="Proteomes" id="UP001148313"/>
    </source>
</evidence>